<sequence>MRAPVSETTDGCGQSRPLARVRQATFCRAHTKGIGFFPGFCNSHDRARKDRLGLVGLRTPSRSSGEPGRSDAPRCCEAPAGHAPVHSTAFVLPGDVDLDDRSSFEWTSPGELSKVGDLISRATAINQHARVLHGDGAACRVEWETWPFVLLHSPSSGRSDTASTCLPCRQL</sequence>
<protein>
    <submittedName>
        <fullName evidence="1">Uncharacterized protein</fullName>
    </submittedName>
</protein>
<reference evidence="1" key="1">
    <citation type="submission" date="2023-06" db="EMBL/GenBank/DDBJ databases">
        <title>Genome-scale phylogeny and comparative genomics of the fungal order Sordariales.</title>
        <authorList>
            <consortium name="Lawrence Berkeley National Laboratory"/>
            <person name="Hensen N."/>
            <person name="Bonometti L."/>
            <person name="Westerberg I."/>
            <person name="Brannstrom I.O."/>
            <person name="Guillou S."/>
            <person name="Cros-Aarteil S."/>
            <person name="Calhoun S."/>
            <person name="Haridas S."/>
            <person name="Kuo A."/>
            <person name="Mondo S."/>
            <person name="Pangilinan J."/>
            <person name="Riley R."/>
            <person name="Labutti K."/>
            <person name="Andreopoulos B."/>
            <person name="Lipzen A."/>
            <person name="Chen C."/>
            <person name="Yanf M."/>
            <person name="Daum C."/>
            <person name="Ng V."/>
            <person name="Clum A."/>
            <person name="Steindorff A."/>
            <person name="Ohm R."/>
            <person name="Martin F."/>
            <person name="Silar P."/>
            <person name="Natvig D."/>
            <person name="Lalanne C."/>
            <person name="Gautier V."/>
            <person name="Ament-Velasquez S.L."/>
            <person name="Kruys A."/>
            <person name="Hutchinson M.I."/>
            <person name="Powell A.J."/>
            <person name="Barry K."/>
            <person name="Miller A.N."/>
            <person name="Grigoriev I.V."/>
            <person name="Debuchy R."/>
            <person name="Gladieux P."/>
            <person name="Thoren M.H."/>
            <person name="Johannesson H."/>
        </authorList>
    </citation>
    <scope>NUCLEOTIDE SEQUENCE</scope>
    <source>
        <strain evidence="1">SMH4607-1</strain>
    </source>
</reference>
<dbReference type="AlphaFoldDB" id="A0AA40A9T5"/>
<accession>A0AA40A9T5</accession>
<evidence type="ECO:0000313" key="2">
    <source>
        <dbReference type="Proteomes" id="UP001172102"/>
    </source>
</evidence>
<keyword evidence="2" id="KW-1185">Reference proteome</keyword>
<organism evidence="1 2">
    <name type="scientific">Lasiosphaeris hirsuta</name>
    <dbReference type="NCBI Taxonomy" id="260670"/>
    <lineage>
        <taxon>Eukaryota</taxon>
        <taxon>Fungi</taxon>
        <taxon>Dikarya</taxon>
        <taxon>Ascomycota</taxon>
        <taxon>Pezizomycotina</taxon>
        <taxon>Sordariomycetes</taxon>
        <taxon>Sordariomycetidae</taxon>
        <taxon>Sordariales</taxon>
        <taxon>Lasiosphaeriaceae</taxon>
        <taxon>Lasiosphaeris</taxon>
    </lineage>
</organism>
<dbReference type="EMBL" id="JAUKUA010000005">
    <property type="protein sequence ID" value="KAK0711930.1"/>
    <property type="molecule type" value="Genomic_DNA"/>
</dbReference>
<comment type="caution">
    <text evidence="1">The sequence shown here is derived from an EMBL/GenBank/DDBJ whole genome shotgun (WGS) entry which is preliminary data.</text>
</comment>
<dbReference type="Proteomes" id="UP001172102">
    <property type="component" value="Unassembled WGS sequence"/>
</dbReference>
<gene>
    <name evidence="1" type="ORF">B0H67DRAFT_303340</name>
</gene>
<evidence type="ECO:0000313" key="1">
    <source>
        <dbReference type="EMBL" id="KAK0711930.1"/>
    </source>
</evidence>
<name>A0AA40A9T5_9PEZI</name>
<proteinExistence type="predicted"/>